<evidence type="ECO:0000313" key="1">
    <source>
        <dbReference type="EMBL" id="KYN28174.1"/>
    </source>
</evidence>
<keyword evidence="2" id="KW-1185">Reference proteome</keyword>
<dbReference type="EMBL" id="KQ978812">
    <property type="protein sequence ID" value="KYN28174.1"/>
    <property type="molecule type" value="Genomic_DNA"/>
</dbReference>
<feature type="non-terminal residue" evidence="1">
    <location>
        <position position="1"/>
    </location>
</feature>
<accession>A0A151JNV0</accession>
<dbReference type="AlphaFoldDB" id="A0A151JNV0"/>
<name>A0A151JNV0_9HYME</name>
<organism evidence="1 2">
    <name type="scientific">Trachymyrmex cornetzi</name>
    <dbReference type="NCBI Taxonomy" id="471704"/>
    <lineage>
        <taxon>Eukaryota</taxon>
        <taxon>Metazoa</taxon>
        <taxon>Ecdysozoa</taxon>
        <taxon>Arthropoda</taxon>
        <taxon>Hexapoda</taxon>
        <taxon>Insecta</taxon>
        <taxon>Pterygota</taxon>
        <taxon>Neoptera</taxon>
        <taxon>Endopterygota</taxon>
        <taxon>Hymenoptera</taxon>
        <taxon>Apocrita</taxon>
        <taxon>Aculeata</taxon>
        <taxon>Formicoidea</taxon>
        <taxon>Formicidae</taxon>
        <taxon>Myrmicinae</taxon>
        <taxon>Trachymyrmex</taxon>
    </lineage>
</organism>
<dbReference type="Proteomes" id="UP000078492">
    <property type="component" value="Unassembled WGS sequence"/>
</dbReference>
<evidence type="ECO:0000313" key="2">
    <source>
        <dbReference type="Proteomes" id="UP000078492"/>
    </source>
</evidence>
<proteinExistence type="predicted"/>
<sequence>EIYKEKIGVEVEVISWRMSGPVVIIKVGNEEMKREVMRNKNKLRGGKVFLKNDLSFEERRTQTLINRWVKAQENKGGDIKIGDDPD</sequence>
<protein>
    <submittedName>
        <fullName evidence="1">Uncharacterized protein</fullName>
    </submittedName>
</protein>
<reference evidence="1 2" key="1">
    <citation type="submission" date="2015-09" db="EMBL/GenBank/DDBJ databases">
        <title>Trachymyrmex cornetzi WGS genome.</title>
        <authorList>
            <person name="Nygaard S."/>
            <person name="Hu H."/>
            <person name="Boomsma J."/>
            <person name="Zhang G."/>
        </authorList>
    </citation>
    <scope>NUCLEOTIDE SEQUENCE [LARGE SCALE GENOMIC DNA]</scope>
    <source>
        <strain evidence="1">Tcor2-1</strain>
        <tissue evidence="1">Whole body</tissue>
    </source>
</reference>
<gene>
    <name evidence="1" type="ORF">ALC57_02420</name>
</gene>